<keyword evidence="2 4" id="KW-0175">Coiled coil</keyword>
<gene>
    <name evidence="7" type="ORF">MATL_G00093630</name>
</gene>
<evidence type="ECO:0000256" key="1">
    <source>
        <dbReference type="ARBA" id="ARBA00022754"/>
    </source>
</evidence>
<dbReference type="AlphaFoldDB" id="A0A9D3Q3T4"/>
<dbReference type="SMART" id="SM01391">
    <property type="entry name" value="Filament"/>
    <property type="match status" value="1"/>
</dbReference>
<protein>
    <recommendedName>
        <fullName evidence="6">IF rod domain-containing protein</fullName>
    </recommendedName>
</protein>
<dbReference type="PROSITE" id="PS00226">
    <property type="entry name" value="IF_ROD_1"/>
    <property type="match status" value="1"/>
</dbReference>
<feature type="compositionally biased region" description="Low complexity" evidence="5">
    <location>
        <begin position="926"/>
        <end position="947"/>
    </location>
</feature>
<dbReference type="GO" id="GO:0031443">
    <property type="term" value="P:fast-twitch skeletal muscle fiber contraction"/>
    <property type="evidence" value="ECO:0007669"/>
    <property type="project" value="TreeGrafter"/>
</dbReference>
<evidence type="ECO:0000256" key="2">
    <source>
        <dbReference type="ARBA" id="ARBA00023054"/>
    </source>
</evidence>
<dbReference type="GO" id="GO:0005882">
    <property type="term" value="C:intermediate filament"/>
    <property type="evidence" value="ECO:0007669"/>
    <property type="project" value="UniProtKB-KW"/>
</dbReference>
<proteinExistence type="inferred from homology"/>
<feature type="compositionally biased region" description="Basic and acidic residues" evidence="5">
    <location>
        <begin position="421"/>
        <end position="439"/>
    </location>
</feature>
<sequence length="1093" mass="122807">MLQFKRTFENEKLQLQELNKRLSQYLSRVKQLEQENAFLITEINTIRQQKTVEWENQYMPELRELRRVVDQLAFEKSKAEMERERLRREFQTLQALCCQESGLCKNIDGERRGFEVQLQQAVNKNAALEEHLAQLENEYKFLEDAHRKEITHLRNEVRSRALPIAVPPTFQGAPTITMEDIEEYALALSETWTENFEVYRRRVEELEESIKADKATLDDLQREKMQHASELKKLHAEAEKQNKLQLHLEEQLMNMQETCRQEIDQYEAIIGELEEEREVLASTIAEKLKEHQQLLQVKMGLGLEVAAYRALLEGERRVSPDQYAREPSRRIDIKMPSKPWTVTPRQEGWTQYPLGTGPEARYMDLASSLKASFETSHFRPSGPTRIVPISVHGKEQQSSSAKRDTPSFTKAPQTATNIQRKTLEETSVRMKETSQKPARDLTGQWQPVLANRSSPAPSPTAKVSPPVMNTASANAEQVAKQTVRGIKVDNLDMKKVTVKQQTTPEREEESKVSERSEVKVEKVDLGEGDTADTEETLPSKGKILESIVMEEIIEKVMRPAGLDTKISSSPDSKVTYHVEKMEGGDGKTKTQIILESKVEEDLDVSDDSVLEELLNKGAKKVSLEDIKGTPTGSMIENLLSLGLQDGTDLGNKSVNVEIIEEAAEGHVEEPSEVEPEPKFFQPSSMFFQIEELESDSHAARVPQSQAETRKEFVSGDTEYRRDGSAWIREGSKGLDSPYFSQAQETDYFVSTPDDSVSEPEEERGISSYGNYGVVDDLSDERYYQEEPQVTQRFEEDIGFRGVPKTTYMMSDHSFTKDRFPECIIEEEIHVTPTVQESMLEILKEDSMDPKQQLRGALEKLQGNVSGSLNEELALLSMNDQEGADNVSVDIKKVRQVSDNGTVTLMAELNVSQTLEDPSLLEGEGLSSPHPSVQQSSTSSASGGSTAEVSRDWGAEVQGMPSTSRSERVIKLSPTEKSFTFQMDVGNVTSPASAGGAQGFSGFFRPGRASVGANEGEAREGVYSYVQKTVVSDDQGDVFTYGQGSTGEAREWEGFATQQAEFGQVLQSQIVDPKLKIGQEKKIATVYLESTKHN</sequence>
<feature type="coiled-coil region" evidence="4">
    <location>
        <begin position="189"/>
        <end position="290"/>
    </location>
</feature>
<dbReference type="InterPro" id="IPR018039">
    <property type="entry name" value="IF_conserved"/>
</dbReference>
<feature type="region of interest" description="Disordered" evidence="5">
    <location>
        <begin position="751"/>
        <end position="771"/>
    </location>
</feature>
<dbReference type="SUPFAM" id="SSF64593">
    <property type="entry name" value="Intermediate filament protein, coiled coil region"/>
    <property type="match status" value="2"/>
</dbReference>
<dbReference type="GO" id="GO:0045104">
    <property type="term" value="P:intermediate filament cytoskeleton organization"/>
    <property type="evidence" value="ECO:0007669"/>
    <property type="project" value="InterPro"/>
</dbReference>
<dbReference type="GO" id="GO:0043034">
    <property type="term" value="C:costamere"/>
    <property type="evidence" value="ECO:0007669"/>
    <property type="project" value="TreeGrafter"/>
</dbReference>
<dbReference type="GO" id="GO:0019215">
    <property type="term" value="F:intermediate filament binding"/>
    <property type="evidence" value="ECO:0007669"/>
    <property type="project" value="TreeGrafter"/>
</dbReference>
<keyword evidence="1 3" id="KW-0403">Intermediate filament</keyword>
<comment type="similarity">
    <text evidence="3">Belongs to the intermediate filament family.</text>
</comment>
<feature type="region of interest" description="Disordered" evidence="5">
    <location>
        <begin position="498"/>
        <end position="522"/>
    </location>
</feature>
<dbReference type="InterPro" id="IPR039008">
    <property type="entry name" value="IF_rod_dom"/>
</dbReference>
<dbReference type="PANTHER" id="PTHR47136:SF1">
    <property type="entry name" value="SYNEMIN"/>
    <property type="match status" value="1"/>
</dbReference>
<dbReference type="GO" id="GO:0005200">
    <property type="term" value="F:structural constituent of cytoskeleton"/>
    <property type="evidence" value="ECO:0007669"/>
    <property type="project" value="InterPro"/>
</dbReference>
<feature type="compositionally biased region" description="Basic and acidic residues" evidence="5">
    <location>
        <begin position="504"/>
        <end position="522"/>
    </location>
</feature>
<dbReference type="Gene3D" id="1.20.5.170">
    <property type="match status" value="1"/>
</dbReference>
<evidence type="ECO:0000259" key="6">
    <source>
        <dbReference type="PROSITE" id="PS51842"/>
    </source>
</evidence>
<dbReference type="GO" id="GO:0060053">
    <property type="term" value="C:neurofilament cytoskeleton"/>
    <property type="evidence" value="ECO:0007669"/>
    <property type="project" value="TreeGrafter"/>
</dbReference>
<comment type="caution">
    <text evidence="7">The sequence shown here is derived from an EMBL/GenBank/DDBJ whole genome shotgun (WGS) entry which is preliminary data.</text>
</comment>
<dbReference type="GO" id="GO:0042383">
    <property type="term" value="C:sarcolemma"/>
    <property type="evidence" value="ECO:0007669"/>
    <property type="project" value="TreeGrafter"/>
</dbReference>
<dbReference type="PROSITE" id="PS51842">
    <property type="entry name" value="IF_ROD_2"/>
    <property type="match status" value="1"/>
</dbReference>
<accession>A0A9D3Q3T4</accession>
<reference evidence="7" key="1">
    <citation type="submission" date="2021-01" db="EMBL/GenBank/DDBJ databases">
        <authorList>
            <person name="Zahm M."/>
            <person name="Roques C."/>
            <person name="Cabau C."/>
            <person name="Klopp C."/>
            <person name="Donnadieu C."/>
            <person name="Jouanno E."/>
            <person name="Lampietro C."/>
            <person name="Louis A."/>
            <person name="Herpin A."/>
            <person name="Echchiki A."/>
            <person name="Berthelot C."/>
            <person name="Parey E."/>
            <person name="Roest-Crollius H."/>
            <person name="Braasch I."/>
            <person name="Postlethwait J."/>
            <person name="Bobe J."/>
            <person name="Montfort J."/>
            <person name="Bouchez O."/>
            <person name="Begum T."/>
            <person name="Mejri S."/>
            <person name="Adams A."/>
            <person name="Chen W.-J."/>
            <person name="Guiguen Y."/>
        </authorList>
    </citation>
    <scope>NUCLEOTIDE SEQUENCE</scope>
    <source>
        <strain evidence="7">YG-15Mar2019-1</strain>
        <tissue evidence="7">Brain</tissue>
    </source>
</reference>
<keyword evidence="8" id="KW-1185">Reference proteome</keyword>
<evidence type="ECO:0000313" key="7">
    <source>
        <dbReference type="EMBL" id="KAG7473245.1"/>
    </source>
</evidence>
<evidence type="ECO:0000256" key="5">
    <source>
        <dbReference type="SAM" id="MobiDB-lite"/>
    </source>
</evidence>
<dbReference type="GO" id="GO:0017166">
    <property type="term" value="F:vinculin binding"/>
    <property type="evidence" value="ECO:0007669"/>
    <property type="project" value="TreeGrafter"/>
</dbReference>
<dbReference type="GO" id="GO:0008307">
    <property type="term" value="F:structural constituent of muscle"/>
    <property type="evidence" value="ECO:0007669"/>
    <property type="project" value="InterPro"/>
</dbReference>
<feature type="region of interest" description="Disordered" evidence="5">
    <location>
        <begin position="919"/>
        <end position="948"/>
    </location>
</feature>
<feature type="coiled-coil region" evidence="4">
    <location>
        <begin position="1"/>
        <end position="152"/>
    </location>
</feature>
<organism evidence="7 8">
    <name type="scientific">Megalops atlanticus</name>
    <name type="common">Tarpon</name>
    <name type="synonym">Clupea gigantea</name>
    <dbReference type="NCBI Taxonomy" id="7932"/>
    <lineage>
        <taxon>Eukaryota</taxon>
        <taxon>Metazoa</taxon>
        <taxon>Chordata</taxon>
        <taxon>Craniata</taxon>
        <taxon>Vertebrata</taxon>
        <taxon>Euteleostomi</taxon>
        <taxon>Actinopterygii</taxon>
        <taxon>Neopterygii</taxon>
        <taxon>Teleostei</taxon>
        <taxon>Elopiformes</taxon>
        <taxon>Megalopidae</taxon>
        <taxon>Megalops</taxon>
    </lineage>
</organism>
<feature type="domain" description="IF rod" evidence="6">
    <location>
        <begin position="11"/>
        <end position="319"/>
    </location>
</feature>
<evidence type="ECO:0000256" key="4">
    <source>
        <dbReference type="SAM" id="Coils"/>
    </source>
</evidence>
<evidence type="ECO:0000313" key="8">
    <source>
        <dbReference type="Proteomes" id="UP001046870"/>
    </source>
</evidence>
<dbReference type="Pfam" id="PF00038">
    <property type="entry name" value="Filament"/>
    <property type="match status" value="1"/>
</dbReference>
<name>A0A9D3Q3T4_MEGAT</name>
<dbReference type="OrthoDB" id="9949055at2759"/>
<feature type="compositionally biased region" description="Polar residues" evidence="5">
    <location>
        <begin position="396"/>
        <end position="420"/>
    </location>
</feature>
<dbReference type="Gene3D" id="1.20.5.1160">
    <property type="entry name" value="Vasodilator-stimulated phosphoprotein"/>
    <property type="match status" value="1"/>
</dbReference>
<feature type="region of interest" description="Disordered" evidence="5">
    <location>
        <begin position="392"/>
        <end position="465"/>
    </location>
</feature>
<dbReference type="Proteomes" id="UP001046870">
    <property type="component" value="Chromosome 7"/>
</dbReference>
<dbReference type="InterPro" id="IPR030634">
    <property type="entry name" value="SYNM"/>
</dbReference>
<evidence type="ECO:0000256" key="3">
    <source>
        <dbReference type="RuleBase" id="RU000685"/>
    </source>
</evidence>
<dbReference type="PANTHER" id="PTHR47136">
    <property type="entry name" value="SYNEMIN"/>
    <property type="match status" value="1"/>
</dbReference>
<dbReference type="EMBL" id="JAFDVH010000007">
    <property type="protein sequence ID" value="KAG7473245.1"/>
    <property type="molecule type" value="Genomic_DNA"/>
</dbReference>